<evidence type="ECO:0008006" key="5">
    <source>
        <dbReference type="Google" id="ProtNLM"/>
    </source>
</evidence>
<evidence type="ECO:0000313" key="3">
    <source>
        <dbReference type="EMBL" id="GAA1830549.1"/>
    </source>
</evidence>
<feature type="chain" id="PRO_5046767043" description="Lipoprotein" evidence="2">
    <location>
        <begin position="23"/>
        <end position="191"/>
    </location>
</feature>
<keyword evidence="4" id="KW-1185">Reference proteome</keyword>
<accession>A0ABP4YUJ7</accession>
<evidence type="ECO:0000256" key="2">
    <source>
        <dbReference type="SAM" id="SignalP"/>
    </source>
</evidence>
<keyword evidence="2" id="KW-0732">Signal</keyword>
<protein>
    <recommendedName>
        <fullName evidence="5">Lipoprotein</fullName>
    </recommendedName>
</protein>
<gene>
    <name evidence="3" type="ORF">GCM10009682_56610</name>
</gene>
<feature type="region of interest" description="Disordered" evidence="1">
    <location>
        <begin position="169"/>
        <end position="191"/>
    </location>
</feature>
<dbReference type="EMBL" id="BAAALT010000263">
    <property type="protein sequence ID" value="GAA1830549.1"/>
    <property type="molecule type" value="Genomic_DNA"/>
</dbReference>
<dbReference type="PROSITE" id="PS51257">
    <property type="entry name" value="PROKAR_LIPOPROTEIN"/>
    <property type="match status" value="1"/>
</dbReference>
<evidence type="ECO:0000313" key="4">
    <source>
        <dbReference type="Proteomes" id="UP001500218"/>
    </source>
</evidence>
<dbReference type="Proteomes" id="UP001500218">
    <property type="component" value="Unassembled WGS sequence"/>
</dbReference>
<name>A0ABP4YUJ7_9ACTN</name>
<proteinExistence type="predicted"/>
<sequence length="191" mass="19844">MRRRLPPRLALAAAALPLILVAAGCAGENKSPKVASVGGTASAAATVDPELAGLDEKEKALKFAQCMRDNGVPMEDPKFGEGGEMTIAISGEGLDKATIDAAQEKCKKYAPMGPGSGGKVDPKMQENMLKMAQCMRENGVENFPDPKEGGIQIDGSIAEDPDFKAADEKCHKLYGPPGGGDRKLSTNGGGE</sequence>
<evidence type="ECO:0000256" key="1">
    <source>
        <dbReference type="SAM" id="MobiDB-lite"/>
    </source>
</evidence>
<reference evidence="4" key="1">
    <citation type="journal article" date="2019" name="Int. J. Syst. Evol. Microbiol.">
        <title>The Global Catalogue of Microorganisms (GCM) 10K type strain sequencing project: providing services to taxonomists for standard genome sequencing and annotation.</title>
        <authorList>
            <consortium name="The Broad Institute Genomics Platform"/>
            <consortium name="The Broad Institute Genome Sequencing Center for Infectious Disease"/>
            <person name="Wu L."/>
            <person name="Ma J."/>
        </authorList>
    </citation>
    <scope>NUCLEOTIDE SEQUENCE [LARGE SCALE GENOMIC DNA]</scope>
    <source>
        <strain evidence="4">JCM 13250</strain>
    </source>
</reference>
<feature type="signal peptide" evidence="2">
    <location>
        <begin position="1"/>
        <end position="22"/>
    </location>
</feature>
<comment type="caution">
    <text evidence="3">The sequence shown here is derived from an EMBL/GenBank/DDBJ whole genome shotgun (WGS) entry which is preliminary data.</text>
</comment>
<organism evidence="3 4">
    <name type="scientific">Luedemannella flava</name>
    <dbReference type="NCBI Taxonomy" id="349316"/>
    <lineage>
        <taxon>Bacteria</taxon>
        <taxon>Bacillati</taxon>
        <taxon>Actinomycetota</taxon>
        <taxon>Actinomycetes</taxon>
        <taxon>Micromonosporales</taxon>
        <taxon>Micromonosporaceae</taxon>
        <taxon>Luedemannella</taxon>
    </lineage>
</organism>
<dbReference type="RefSeq" id="WP_344138908.1">
    <property type="nucleotide sequence ID" value="NZ_BAAALT010000263.1"/>
</dbReference>